<reference evidence="8" key="1">
    <citation type="submission" date="2020-10" db="EMBL/GenBank/DDBJ databases">
        <authorList>
            <person name="Gilroy R."/>
        </authorList>
    </citation>
    <scope>NUCLEOTIDE SEQUENCE</scope>
    <source>
        <strain evidence="8">17213</strain>
    </source>
</reference>
<dbReference type="PROSITE" id="PS00610">
    <property type="entry name" value="NA_NEUROTRAN_SYMP_1"/>
    <property type="match status" value="1"/>
</dbReference>
<dbReference type="PANTHER" id="PTHR42948">
    <property type="entry name" value="TRANSPORTER"/>
    <property type="match status" value="1"/>
</dbReference>
<dbReference type="GO" id="GO:0015293">
    <property type="term" value="F:symporter activity"/>
    <property type="evidence" value="ECO:0007669"/>
    <property type="project" value="UniProtKB-KW"/>
</dbReference>
<comment type="caution">
    <text evidence="8">The sequence shown here is derived from an EMBL/GenBank/DDBJ whole genome shotgun (WGS) entry which is preliminary data.</text>
</comment>
<feature type="transmembrane region" description="Helical" evidence="7">
    <location>
        <begin position="91"/>
        <end position="113"/>
    </location>
</feature>
<dbReference type="PRINTS" id="PR00176">
    <property type="entry name" value="NANEUSMPORT"/>
</dbReference>
<dbReference type="CDD" id="cd10336">
    <property type="entry name" value="SLC6sbd_Tyt1-Like"/>
    <property type="match status" value="1"/>
</dbReference>
<dbReference type="InterPro" id="IPR037272">
    <property type="entry name" value="SNS_sf"/>
</dbReference>
<keyword evidence="5 7" id="KW-0472">Membrane</keyword>
<feature type="transmembrane region" description="Helical" evidence="7">
    <location>
        <begin position="177"/>
        <end position="197"/>
    </location>
</feature>
<feature type="transmembrane region" description="Helical" evidence="7">
    <location>
        <begin position="217"/>
        <end position="245"/>
    </location>
</feature>
<comment type="similarity">
    <text evidence="6">Belongs to the sodium:neurotransmitter symporter (SNF) (TC 2.A.22) family.</text>
</comment>
<feature type="transmembrane region" description="Helical" evidence="7">
    <location>
        <begin position="350"/>
        <end position="373"/>
    </location>
</feature>
<gene>
    <name evidence="8" type="ORF">IAB19_04630</name>
</gene>
<feature type="transmembrane region" description="Helical" evidence="7">
    <location>
        <begin position="393"/>
        <end position="414"/>
    </location>
</feature>
<dbReference type="SUPFAM" id="SSF161070">
    <property type="entry name" value="SNF-like"/>
    <property type="match status" value="1"/>
</dbReference>
<comment type="subcellular location">
    <subcellularLocation>
        <location evidence="1">Membrane</location>
        <topology evidence="1">Multi-pass membrane protein</topology>
    </subcellularLocation>
</comment>
<feature type="transmembrane region" description="Helical" evidence="7">
    <location>
        <begin position="257"/>
        <end position="277"/>
    </location>
</feature>
<feature type="transmembrane region" description="Helical" evidence="7">
    <location>
        <begin position="307"/>
        <end position="329"/>
    </location>
</feature>
<proteinExistence type="inferred from homology"/>
<feature type="transmembrane region" description="Helical" evidence="7">
    <location>
        <begin position="146"/>
        <end position="165"/>
    </location>
</feature>
<feature type="transmembrane region" description="Helical" evidence="7">
    <location>
        <begin position="435"/>
        <end position="455"/>
    </location>
</feature>
<dbReference type="InterPro" id="IPR047218">
    <property type="entry name" value="YocR/YhdH-like"/>
</dbReference>
<evidence type="ECO:0000256" key="1">
    <source>
        <dbReference type="ARBA" id="ARBA00004141"/>
    </source>
</evidence>
<dbReference type="AlphaFoldDB" id="A0A9D9DC11"/>
<feature type="transmembrane region" description="Helical" evidence="7">
    <location>
        <begin position="37"/>
        <end position="60"/>
    </location>
</feature>
<dbReference type="EMBL" id="JADINH010000099">
    <property type="protein sequence ID" value="MBO8415650.1"/>
    <property type="molecule type" value="Genomic_DNA"/>
</dbReference>
<dbReference type="Pfam" id="PF00209">
    <property type="entry name" value="SNF"/>
    <property type="match status" value="2"/>
</dbReference>
<evidence type="ECO:0000256" key="6">
    <source>
        <dbReference type="RuleBase" id="RU003732"/>
    </source>
</evidence>
<evidence type="ECO:0000313" key="9">
    <source>
        <dbReference type="Proteomes" id="UP000823631"/>
    </source>
</evidence>
<evidence type="ECO:0000256" key="4">
    <source>
        <dbReference type="ARBA" id="ARBA00022989"/>
    </source>
</evidence>
<dbReference type="PROSITE" id="PS50267">
    <property type="entry name" value="NA_NEUROTRAN_SYMP_3"/>
    <property type="match status" value="1"/>
</dbReference>
<evidence type="ECO:0000256" key="5">
    <source>
        <dbReference type="ARBA" id="ARBA00023136"/>
    </source>
</evidence>
<accession>A0A9D9DC11</accession>
<evidence type="ECO:0000313" key="8">
    <source>
        <dbReference type="EMBL" id="MBO8415650.1"/>
    </source>
</evidence>
<dbReference type="GO" id="GO:0016020">
    <property type="term" value="C:membrane"/>
    <property type="evidence" value="ECO:0007669"/>
    <property type="project" value="UniProtKB-SubCell"/>
</dbReference>
<keyword evidence="4 7" id="KW-1133">Transmembrane helix</keyword>
<keyword evidence="6" id="KW-0769">Symport</keyword>
<name>A0A9D9DC11_9GAMM</name>
<reference evidence="8" key="2">
    <citation type="journal article" date="2021" name="PeerJ">
        <title>Extensive microbial diversity within the chicken gut microbiome revealed by metagenomics and culture.</title>
        <authorList>
            <person name="Gilroy R."/>
            <person name="Ravi A."/>
            <person name="Getino M."/>
            <person name="Pursley I."/>
            <person name="Horton D.L."/>
            <person name="Alikhan N.F."/>
            <person name="Baker D."/>
            <person name="Gharbi K."/>
            <person name="Hall N."/>
            <person name="Watson M."/>
            <person name="Adriaenssens E.M."/>
            <person name="Foster-Nyarko E."/>
            <person name="Jarju S."/>
            <person name="Secka A."/>
            <person name="Antonio M."/>
            <person name="Oren A."/>
            <person name="Chaudhuri R.R."/>
            <person name="La Ragione R."/>
            <person name="Hildebrand F."/>
            <person name="Pallen M.J."/>
        </authorList>
    </citation>
    <scope>NUCLEOTIDE SEQUENCE</scope>
    <source>
        <strain evidence="8">17213</strain>
    </source>
</reference>
<evidence type="ECO:0000256" key="3">
    <source>
        <dbReference type="ARBA" id="ARBA00022692"/>
    </source>
</evidence>
<feature type="transmembrane region" description="Helical" evidence="7">
    <location>
        <begin position="12"/>
        <end position="31"/>
    </location>
</feature>
<sequence>MATREHFSTRLGFLLISAGCAIGLGNVWRFPFITGQYGGAIFVLIYLFFLVFFGVPLLTMEFSIGRASRRSLAQSFETLEKKGTCWHLNKYWMIAGNYVLMSFYSVVTGWMLLYCVKGFMGEFGVNTSAEASAAAFNGMLASPATMMVNMIAVTAVSFGICACGLRKGVERITKPMMILLFVLLIFMACRSFSLPGFKEGISYYLAPNLDNLAKNGLLEVISAAMAQAFFSLSIGVGAMQIFATYMNSDHTLLSESFSIMILNTLVALLAGMIIFPACFSYDVEPGQGPGLIFVTLVSVFSNMENGAFWGSLFFMFMLFAALSTLIAVFENIIAITMEYFTTSRRRAVMINFCVILVISLPCLFGFNALSGVHPLGGNSTFLDLEDFIISNNILPLGAFCYLGFICWRGGWGFDKFLDEANRGKGMKLPRWGLPYYRYVLPVVIIFLIGNCYYNVFFAG</sequence>
<evidence type="ECO:0000256" key="7">
    <source>
        <dbReference type="SAM" id="Phobius"/>
    </source>
</evidence>
<evidence type="ECO:0000256" key="2">
    <source>
        <dbReference type="ARBA" id="ARBA00022448"/>
    </source>
</evidence>
<keyword evidence="2 6" id="KW-0813">Transport</keyword>
<protein>
    <recommendedName>
        <fullName evidence="6">Transporter</fullName>
    </recommendedName>
</protein>
<organism evidence="8 9">
    <name type="scientific">Candidatus Avisuccinivibrio stercorigallinarum</name>
    <dbReference type="NCBI Taxonomy" id="2840704"/>
    <lineage>
        <taxon>Bacteria</taxon>
        <taxon>Pseudomonadati</taxon>
        <taxon>Pseudomonadota</taxon>
        <taxon>Gammaproteobacteria</taxon>
        <taxon>Aeromonadales</taxon>
        <taxon>Succinivibrionaceae</taxon>
        <taxon>Succinivibrionaceae incertae sedis</taxon>
        <taxon>Candidatus Avisuccinivibrio</taxon>
    </lineage>
</organism>
<keyword evidence="3 6" id="KW-0812">Transmembrane</keyword>
<dbReference type="PANTHER" id="PTHR42948:SF1">
    <property type="entry name" value="TRANSPORTER"/>
    <property type="match status" value="1"/>
</dbReference>
<dbReference type="InterPro" id="IPR000175">
    <property type="entry name" value="Na/ntran_symport"/>
</dbReference>
<dbReference type="NCBIfam" id="NF037979">
    <property type="entry name" value="Na_transp"/>
    <property type="match status" value="1"/>
</dbReference>
<dbReference type="Proteomes" id="UP000823631">
    <property type="component" value="Unassembled WGS sequence"/>
</dbReference>